<evidence type="ECO:0000256" key="3">
    <source>
        <dbReference type="ARBA" id="ARBA00022617"/>
    </source>
</evidence>
<proteinExistence type="inferred from homology"/>
<dbReference type="SUPFAM" id="SSF48264">
    <property type="entry name" value="Cytochrome P450"/>
    <property type="match status" value="1"/>
</dbReference>
<dbReference type="GO" id="GO:0020037">
    <property type="term" value="F:heme binding"/>
    <property type="evidence" value="ECO:0007669"/>
    <property type="project" value="InterPro"/>
</dbReference>
<organism evidence="8 9">
    <name type="scientific">Exophiala bonariae</name>
    <dbReference type="NCBI Taxonomy" id="1690606"/>
    <lineage>
        <taxon>Eukaryota</taxon>
        <taxon>Fungi</taxon>
        <taxon>Dikarya</taxon>
        <taxon>Ascomycota</taxon>
        <taxon>Pezizomycotina</taxon>
        <taxon>Eurotiomycetes</taxon>
        <taxon>Chaetothyriomycetidae</taxon>
        <taxon>Chaetothyriales</taxon>
        <taxon>Herpotrichiellaceae</taxon>
        <taxon>Exophiala</taxon>
    </lineage>
</organism>
<dbReference type="AlphaFoldDB" id="A0AAV9MZ73"/>
<comment type="cofactor">
    <cofactor evidence="1 7">
        <name>heme</name>
        <dbReference type="ChEBI" id="CHEBI:30413"/>
    </cofactor>
</comment>
<dbReference type="GO" id="GO:0016705">
    <property type="term" value="F:oxidoreductase activity, acting on paired donors, with incorporation or reduction of molecular oxygen"/>
    <property type="evidence" value="ECO:0007669"/>
    <property type="project" value="InterPro"/>
</dbReference>
<evidence type="ECO:0000313" key="8">
    <source>
        <dbReference type="EMBL" id="KAK5046900.1"/>
    </source>
</evidence>
<dbReference type="RefSeq" id="XP_064702473.1">
    <property type="nucleotide sequence ID" value="XM_064850807.1"/>
</dbReference>
<evidence type="ECO:0000256" key="6">
    <source>
        <dbReference type="ARBA" id="ARBA00023033"/>
    </source>
</evidence>
<dbReference type="Proteomes" id="UP001358417">
    <property type="component" value="Unassembled WGS sequence"/>
</dbReference>
<dbReference type="PRINTS" id="PR00385">
    <property type="entry name" value="P450"/>
</dbReference>
<evidence type="ECO:0000256" key="5">
    <source>
        <dbReference type="ARBA" id="ARBA00023004"/>
    </source>
</evidence>
<sequence length="470" mass="53677">MQARVAPFYAMKHWVSGDNLWVMKELHEKHGPVVRIAPNQLSFCTSSSWKDIHGHKAGRKQFLKGTWYEPFPSDPHQIVSVSDPDRHAAMRKALSHGFSAGALASQEDRVHHYLDMMLKQISSRYTDKPADMTKWYNYLTFDVIGELAFGESFGCVEFGKPHYWIEILFGFIKNTNFVRSFEYFPLLRSLLRIALRLKLLPRRVYELRAKMARYGSEKLAIRLANPPARVDFLHRMISQRDDWTGSALEELQTQASLLTVAGSETTATALSGITYYLCRDQRVYNKLISEIRSRFSTLDEISGRATEQLPYLKAVIDEGLRLYPAIAAGLPRVSPGEVVDGHFIPKGTIVNVNPWVAGHIESNFRNAFEFIPERWLDPDCKDDKAASQPFLTGSRVCLGRHLAMLELRIVLAKILWKFDMKLMDDNLDWVKSNKNYVFWEKPSLPVQFSPVQRASLSELPPVHIEGSSAT</sequence>
<dbReference type="Pfam" id="PF00067">
    <property type="entry name" value="p450"/>
    <property type="match status" value="1"/>
</dbReference>
<gene>
    <name evidence="8" type="ORF">LTR84_007254</name>
</gene>
<keyword evidence="9" id="KW-1185">Reference proteome</keyword>
<keyword evidence="3 7" id="KW-0349">Heme</keyword>
<protein>
    <submittedName>
        <fullName evidence="8">Uncharacterized protein</fullName>
    </submittedName>
</protein>
<dbReference type="PRINTS" id="PR00463">
    <property type="entry name" value="EP450I"/>
</dbReference>
<dbReference type="PANTHER" id="PTHR24305">
    <property type="entry name" value="CYTOCHROME P450"/>
    <property type="match status" value="1"/>
</dbReference>
<accession>A0AAV9MZ73</accession>
<feature type="binding site" description="axial binding residue" evidence="7">
    <location>
        <position position="397"/>
    </location>
    <ligand>
        <name>heme</name>
        <dbReference type="ChEBI" id="CHEBI:30413"/>
    </ligand>
    <ligandPart>
        <name>Fe</name>
        <dbReference type="ChEBI" id="CHEBI:18248"/>
    </ligandPart>
</feature>
<comment type="similarity">
    <text evidence="2">Belongs to the cytochrome P450 family.</text>
</comment>
<dbReference type="PANTHER" id="PTHR24305:SF210">
    <property type="entry name" value="CYTOCHROME P450 MONOOXYGENASE ASQL-RELATED"/>
    <property type="match status" value="1"/>
</dbReference>
<evidence type="ECO:0000313" key="9">
    <source>
        <dbReference type="Proteomes" id="UP001358417"/>
    </source>
</evidence>
<keyword evidence="5 7" id="KW-0408">Iron</keyword>
<dbReference type="GeneID" id="89975420"/>
<dbReference type="EMBL" id="JAVRRD010000028">
    <property type="protein sequence ID" value="KAK5046900.1"/>
    <property type="molecule type" value="Genomic_DNA"/>
</dbReference>
<keyword evidence="6" id="KW-0503">Monooxygenase</keyword>
<reference evidence="8 9" key="1">
    <citation type="submission" date="2023-08" db="EMBL/GenBank/DDBJ databases">
        <title>Black Yeasts Isolated from many extreme environments.</title>
        <authorList>
            <person name="Coleine C."/>
            <person name="Stajich J.E."/>
            <person name="Selbmann L."/>
        </authorList>
    </citation>
    <scope>NUCLEOTIDE SEQUENCE [LARGE SCALE GENOMIC DNA]</scope>
    <source>
        <strain evidence="8 9">CCFEE 5792</strain>
    </source>
</reference>
<comment type="caution">
    <text evidence="8">The sequence shown here is derived from an EMBL/GenBank/DDBJ whole genome shotgun (WGS) entry which is preliminary data.</text>
</comment>
<dbReference type="InterPro" id="IPR002401">
    <property type="entry name" value="Cyt_P450_E_grp-I"/>
</dbReference>
<keyword evidence="6" id="KW-0560">Oxidoreductase</keyword>
<evidence type="ECO:0000256" key="1">
    <source>
        <dbReference type="ARBA" id="ARBA00001971"/>
    </source>
</evidence>
<dbReference type="GO" id="GO:0005506">
    <property type="term" value="F:iron ion binding"/>
    <property type="evidence" value="ECO:0007669"/>
    <property type="project" value="InterPro"/>
</dbReference>
<evidence type="ECO:0000256" key="2">
    <source>
        <dbReference type="ARBA" id="ARBA00010617"/>
    </source>
</evidence>
<keyword evidence="4 7" id="KW-0479">Metal-binding</keyword>
<dbReference type="CDD" id="cd11058">
    <property type="entry name" value="CYP60B-like"/>
    <property type="match status" value="1"/>
</dbReference>
<dbReference type="Gene3D" id="1.10.630.10">
    <property type="entry name" value="Cytochrome P450"/>
    <property type="match status" value="1"/>
</dbReference>
<dbReference type="InterPro" id="IPR001128">
    <property type="entry name" value="Cyt_P450"/>
</dbReference>
<name>A0AAV9MZ73_9EURO</name>
<evidence type="ECO:0000256" key="4">
    <source>
        <dbReference type="ARBA" id="ARBA00022723"/>
    </source>
</evidence>
<dbReference type="GO" id="GO:0004497">
    <property type="term" value="F:monooxygenase activity"/>
    <property type="evidence" value="ECO:0007669"/>
    <property type="project" value="UniProtKB-KW"/>
</dbReference>
<evidence type="ECO:0000256" key="7">
    <source>
        <dbReference type="PIRSR" id="PIRSR602401-1"/>
    </source>
</evidence>
<dbReference type="InterPro" id="IPR036396">
    <property type="entry name" value="Cyt_P450_sf"/>
</dbReference>
<dbReference type="InterPro" id="IPR050121">
    <property type="entry name" value="Cytochrome_P450_monoxygenase"/>
</dbReference>